<dbReference type="Pfam" id="PF01547">
    <property type="entry name" value="SBP_bac_1"/>
    <property type="match status" value="1"/>
</dbReference>
<name>A0A9D5M0K0_9FIRM</name>
<dbReference type="PANTHER" id="PTHR43649">
    <property type="entry name" value="ARABINOSE-BINDING PROTEIN-RELATED"/>
    <property type="match status" value="1"/>
</dbReference>
<reference evidence="2" key="1">
    <citation type="submission" date="2020-10" db="EMBL/GenBank/DDBJ databases">
        <title>ChiBAC.</title>
        <authorList>
            <person name="Zenner C."/>
            <person name="Hitch T.C.A."/>
            <person name="Clavel T."/>
        </authorList>
    </citation>
    <scope>NUCLEOTIDE SEQUENCE</scope>
    <source>
        <strain evidence="2">DSM 107454</strain>
    </source>
</reference>
<dbReference type="EMBL" id="JADCKB010000010">
    <property type="protein sequence ID" value="MBE5040050.1"/>
    <property type="molecule type" value="Genomic_DNA"/>
</dbReference>
<protein>
    <submittedName>
        <fullName evidence="2">Extracellular solute-binding protein</fullName>
    </submittedName>
</protein>
<dbReference type="AlphaFoldDB" id="A0A9D5M0K0"/>
<dbReference type="PROSITE" id="PS51257">
    <property type="entry name" value="PROKAR_LIPOPROTEIN"/>
    <property type="match status" value="1"/>
</dbReference>
<sequence length="537" mass="59743">MNKKHLAGACTAALALTLALSGCGSQQANTNTTITKTTADSYPLETDSDVTLKYWVALSGHVSALSQSLNDTPLAQDLIKKTGINVEFVHPASGQEKEQFNLMLASKDVPDIIEYDWKNYSGGPESAIEKGTIIDLNKVMEAGISPNLQKLYEEHPDYAKASQTETGKSYVYPFVIGDDILQTYMGPMVRQDLLEKYNLDLPETIEDWEHMLTVFKENGVKSPLTLRMDTTKFGDMSPFLGAMGVAGTFYVENGEVKFGPYTEEYRDFLTLMADWYSKGLLDPNFTDTDTKRLTSVIATGEAAAAFGSAGGDFGQWIPATQAQDPNARFVPVKYPAANKGETPKFGQKNWPNGSYGAAISGKSKNVELAARFLDYGYSEEGHMTYNFGQEGVSYTMQDGIPAYTDIITDDSKNGGMGIGPAMGQYIRACYNGPFVQDKNYLTQFYTMPEQLKAVEVWSDTDTLDYKMPNAPMTQEENKEYNDIMSDIDSYREEVMYKTITGKSSLDDLDTYYAEMKNRGIERAIELQQIAYDRYMEK</sequence>
<dbReference type="Proteomes" id="UP000806542">
    <property type="component" value="Unassembled WGS sequence"/>
</dbReference>
<evidence type="ECO:0000256" key="1">
    <source>
        <dbReference type="SAM" id="SignalP"/>
    </source>
</evidence>
<gene>
    <name evidence="2" type="ORF">INF28_06175</name>
</gene>
<evidence type="ECO:0000313" key="3">
    <source>
        <dbReference type="Proteomes" id="UP000806542"/>
    </source>
</evidence>
<feature type="chain" id="PRO_5038920682" evidence="1">
    <location>
        <begin position="29"/>
        <end position="537"/>
    </location>
</feature>
<evidence type="ECO:0000313" key="2">
    <source>
        <dbReference type="EMBL" id="MBE5040050.1"/>
    </source>
</evidence>
<dbReference type="SUPFAM" id="SSF53850">
    <property type="entry name" value="Periplasmic binding protein-like II"/>
    <property type="match status" value="1"/>
</dbReference>
<dbReference type="PANTHER" id="PTHR43649:SF17">
    <property type="entry name" value="ABC TRANSPORTER SOLUTE BINDING PROTEIN-SUGAR TRANSPORT"/>
    <property type="match status" value="1"/>
</dbReference>
<dbReference type="RefSeq" id="WP_226392598.1">
    <property type="nucleotide sequence ID" value="NZ_JADCKB010000010.1"/>
</dbReference>
<proteinExistence type="predicted"/>
<organism evidence="2 3">
    <name type="scientific">Ructibacterium gallinarum</name>
    <dbReference type="NCBI Taxonomy" id="2779355"/>
    <lineage>
        <taxon>Bacteria</taxon>
        <taxon>Bacillati</taxon>
        <taxon>Bacillota</taxon>
        <taxon>Clostridia</taxon>
        <taxon>Eubacteriales</taxon>
        <taxon>Oscillospiraceae</taxon>
        <taxon>Ructibacterium</taxon>
    </lineage>
</organism>
<dbReference type="InterPro" id="IPR050490">
    <property type="entry name" value="Bact_solute-bd_prot1"/>
</dbReference>
<dbReference type="Gene3D" id="3.40.190.10">
    <property type="entry name" value="Periplasmic binding protein-like II"/>
    <property type="match status" value="2"/>
</dbReference>
<comment type="caution">
    <text evidence="2">The sequence shown here is derived from an EMBL/GenBank/DDBJ whole genome shotgun (WGS) entry which is preliminary data.</text>
</comment>
<keyword evidence="3" id="KW-1185">Reference proteome</keyword>
<keyword evidence="1" id="KW-0732">Signal</keyword>
<feature type="signal peptide" evidence="1">
    <location>
        <begin position="1"/>
        <end position="28"/>
    </location>
</feature>
<dbReference type="InterPro" id="IPR006059">
    <property type="entry name" value="SBP"/>
</dbReference>
<accession>A0A9D5M0K0</accession>